<evidence type="ECO:0000313" key="1">
    <source>
        <dbReference type="EMBL" id="KAK3060363.1"/>
    </source>
</evidence>
<keyword evidence="2" id="KW-1185">Reference proteome</keyword>
<reference evidence="1" key="1">
    <citation type="submission" date="2024-09" db="EMBL/GenBank/DDBJ databases">
        <title>Black Yeasts Isolated from many extreme environments.</title>
        <authorList>
            <person name="Coleine C."/>
            <person name="Stajich J.E."/>
            <person name="Selbmann L."/>
        </authorList>
    </citation>
    <scope>NUCLEOTIDE SEQUENCE</scope>
    <source>
        <strain evidence="1">CCFEE 5737</strain>
    </source>
</reference>
<dbReference type="EMBL" id="JAWDJW010008629">
    <property type="protein sequence ID" value="KAK3060363.1"/>
    <property type="molecule type" value="Genomic_DNA"/>
</dbReference>
<accession>A0ACC3D1P7</accession>
<sequence length="695" mass="76288">MKEDKKPPVGVIGVCALDSKARSKPSRNILNRLIKNGEFEVVIFGDKVILDEEVENWPICDFLISFFSDGFPLDKAIAYARMRKPFCVNDLPMQIVLWDRRICLRILDKLEVPTPPRIEINRDGGPTLPSLDLAQTLYERTGVMLEGPSDGTGGGMSPPKKIESSDDYETLIVDGKTISKPFVEKPVSGEDHNINIYFPKSSGGGGRRLFRKVNNKSSAADPDLNAPRCFTDTESSYIYEQFLKVENAEDVKAYTVGPDFCHAETRKSPVVDGVVKRNPSGKEIRYVTSLTKDEAMTASKIANGFGQRVCGFDLLRAGDKSYVIDVNGWSFVKDNNEYYDKCANILRSLFIQEKQRKDGTGPTPAIGETIQEDPNDTDPRKRLGDGRHRAALKSILKSPSLKNLAAHHAHHRRERGTKSPELGSQGLPLSSPPSVEKGPTSRPLSGLQSSSGLLPPPAVATQPDAASLPPSAPPEDASAPPPPPASKAQWKLKGMVSVIRHADRTPKQKFKFTFHTEPFVDLLKGHSEEVLLTGEAALNSVMVAVDRALEEGKEDPAKLRLLKTSLIKKGQWAGTKVQIKPMFRKPKDQDGAKASVPEEAVAEPSPERKSSNTATDGLSPVIENARMEGRSNSTAGVTMSRIHAAERKLVLDKLQLIIKWGGEPTHSARYQAAELGDNIRNDLLLMNREALDDIS</sequence>
<gene>
    <name evidence="1" type="ORF">LTS18_008707</name>
</gene>
<comment type="caution">
    <text evidence="1">The sequence shown here is derived from an EMBL/GenBank/DDBJ whole genome shotgun (WGS) entry which is preliminary data.</text>
</comment>
<dbReference type="Proteomes" id="UP001186974">
    <property type="component" value="Unassembled WGS sequence"/>
</dbReference>
<feature type="non-terminal residue" evidence="1">
    <location>
        <position position="695"/>
    </location>
</feature>
<proteinExistence type="predicted"/>
<organism evidence="1 2">
    <name type="scientific">Coniosporium uncinatum</name>
    <dbReference type="NCBI Taxonomy" id="93489"/>
    <lineage>
        <taxon>Eukaryota</taxon>
        <taxon>Fungi</taxon>
        <taxon>Dikarya</taxon>
        <taxon>Ascomycota</taxon>
        <taxon>Pezizomycotina</taxon>
        <taxon>Dothideomycetes</taxon>
        <taxon>Dothideomycetes incertae sedis</taxon>
        <taxon>Coniosporium</taxon>
    </lineage>
</organism>
<protein>
    <submittedName>
        <fullName evidence="1">Uncharacterized protein</fullName>
    </submittedName>
</protein>
<name>A0ACC3D1P7_9PEZI</name>
<evidence type="ECO:0000313" key="2">
    <source>
        <dbReference type="Proteomes" id="UP001186974"/>
    </source>
</evidence>